<keyword evidence="2" id="KW-0238">DNA-binding</keyword>
<dbReference type="InterPro" id="IPR036388">
    <property type="entry name" value="WH-like_DNA-bd_sf"/>
</dbReference>
<comment type="caution">
    <text evidence="5">The sequence shown here is derived from an EMBL/GenBank/DDBJ whole genome shotgun (WGS) entry which is preliminary data.</text>
</comment>
<name>A0ABQ3KLF3_9PSEU</name>
<keyword evidence="1" id="KW-0805">Transcription regulation</keyword>
<dbReference type="PROSITE" id="PS50995">
    <property type="entry name" value="HTH_MARR_2"/>
    <property type="match status" value="1"/>
</dbReference>
<dbReference type="InterPro" id="IPR039422">
    <property type="entry name" value="MarR/SlyA-like"/>
</dbReference>
<evidence type="ECO:0000256" key="1">
    <source>
        <dbReference type="ARBA" id="ARBA00023015"/>
    </source>
</evidence>
<dbReference type="Proteomes" id="UP000649955">
    <property type="component" value="Unassembled WGS sequence"/>
</dbReference>
<protein>
    <submittedName>
        <fullName evidence="5">MarR family transcriptional regulator</fullName>
    </submittedName>
</protein>
<dbReference type="PANTHER" id="PTHR33164">
    <property type="entry name" value="TRANSCRIPTIONAL REGULATOR, MARR FAMILY"/>
    <property type="match status" value="1"/>
</dbReference>
<accession>A0ABQ3KLF3</accession>
<keyword evidence="6" id="KW-1185">Reference proteome</keyword>
<evidence type="ECO:0000256" key="3">
    <source>
        <dbReference type="ARBA" id="ARBA00023163"/>
    </source>
</evidence>
<sequence>MHETRLANLLGAAVLNLSDRMTSAAAAAAGVSLSGTAALVVLAEFPGLGGTELGQRIGLSQPACARMLDQLEARGLVRRQAKSGRAVGVVLTRAGRSAAHRALAARQRVLAVALGAVSDQDALEPLLEQLLRGLHAEVRSGDLMCRLCDRPGCVAQDRICPVGQAQRESGTP</sequence>
<dbReference type="Gene3D" id="1.10.10.10">
    <property type="entry name" value="Winged helix-like DNA-binding domain superfamily/Winged helix DNA-binding domain"/>
    <property type="match status" value="1"/>
</dbReference>
<evidence type="ECO:0000313" key="6">
    <source>
        <dbReference type="Proteomes" id="UP000649955"/>
    </source>
</evidence>
<dbReference type="InterPro" id="IPR000835">
    <property type="entry name" value="HTH_MarR-typ"/>
</dbReference>
<dbReference type="PANTHER" id="PTHR33164:SF64">
    <property type="entry name" value="TRANSCRIPTIONAL REGULATOR SLYA"/>
    <property type="match status" value="1"/>
</dbReference>
<evidence type="ECO:0000256" key="2">
    <source>
        <dbReference type="ARBA" id="ARBA00023125"/>
    </source>
</evidence>
<evidence type="ECO:0000259" key="4">
    <source>
        <dbReference type="PROSITE" id="PS50995"/>
    </source>
</evidence>
<proteinExistence type="predicted"/>
<dbReference type="SMART" id="SM00347">
    <property type="entry name" value="HTH_MARR"/>
    <property type="match status" value="1"/>
</dbReference>
<organism evidence="5 6">
    <name type="scientific">Amycolatopsis bullii</name>
    <dbReference type="NCBI Taxonomy" id="941987"/>
    <lineage>
        <taxon>Bacteria</taxon>
        <taxon>Bacillati</taxon>
        <taxon>Actinomycetota</taxon>
        <taxon>Actinomycetes</taxon>
        <taxon>Pseudonocardiales</taxon>
        <taxon>Pseudonocardiaceae</taxon>
        <taxon>Amycolatopsis</taxon>
    </lineage>
</organism>
<feature type="domain" description="HTH marR-type" evidence="4">
    <location>
        <begin position="3"/>
        <end position="136"/>
    </location>
</feature>
<dbReference type="RefSeq" id="WP_191314823.1">
    <property type="nucleotide sequence ID" value="NZ_BNAW01000035.1"/>
</dbReference>
<dbReference type="EMBL" id="BNAW01000035">
    <property type="protein sequence ID" value="GHG33084.1"/>
    <property type="molecule type" value="Genomic_DNA"/>
</dbReference>
<dbReference type="Pfam" id="PF12802">
    <property type="entry name" value="MarR_2"/>
    <property type="match status" value="1"/>
</dbReference>
<evidence type="ECO:0000313" key="5">
    <source>
        <dbReference type="EMBL" id="GHG33084.1"/>
    </source>
</evidence>
<gene>
    <name evidence="5" type="ORF">GCM10017567_61720</name>
</gene>
<dbReference type="SUPFAM" id="SSF46785">
    <property type="entry name" value="Winged helix' DNA-binding domain"/>
    <property type="match status" value="1"/>
</dbReference>
<keyword evidence="3" id="KW-0804">Transcription</keyword>
<dbReference type="InterPro" id="IPR036390">
    <property type="entry name" value="WH_DNA-bd_sf"/>
</dbReference>
<reference evidence="6" key="1">
    <citation type="journal article" date="2019" name="Int. J. Syst. Evol. Microbiol.">
        <title>The Global Catalogue of Microorganisms (GCM) 10K type strain sequencing project: providing services to taxonomists for standard genome sequencing and annotation.</title>
        <authorList>
            <consortium name="The Broad Institute Genomics Platform"/>
            <consortium name="The Broad Institute Genome Sequencing Center for Infectious Disease"/>
            <person name="Wu L."/>
            <person name="Ma J."/>
        </authorList>
    </citation>
    <scope>NUCLEOTIDE SEQUENCE [LARGE SCALE GENOMIC DNA]</scope>
    <source>
        <strain evidence="6">CGMCC 4.7680</strain>
    </source>
</reference>